<dbReference type="InterPro" id="IPR027417">
    <property type="entry name" value="P-loop_NTPase"/>
</dbReference>
<feature type="domain" description="AAA+ ATPase" evidence="2">
    <location>
        <begin position="469"/>
        <end position="597"/>
    </location>
</feature>
<dbReference type="SMART" id="SM00382">
    <property type="entry name" value="AAA"/>
    <property type="match status" value="1"/>
</dbReference>
<name>A0A2R6X232_MARPO</name>
<dbReference type="SUPFAM" id="SSF52540">
    <property type="entry name" value="P-loop containing nucleoside triphosphate hydrolases"/>
    <property type="match status" value="1"/>
</dbReference>
<evidence type="ECO:0000313" key="3">
    <source>
        <dbReference type="EMBL" id="PTQ40174.1"/>
    </source>
</evidence>
<gene>
    <name evidence="3" type="ORF">MARPO_0041s0069</name>
</gene>
<sequence length="678" mass="77087">MARKGRGRFLGKQLGGKKLGDPQEEEEDVAMSDGDQQESLGDESIKWQSKDWEWPAYNESYNSDGEVIERTRRKSIGEEGEKEPFEVIYCIMKRIPWPELVLVEVHSPHLRKVLFKCWPSKQRLLADQTFSFKGKDLYLKLDQLKALLDPKLAESKSDEPLSAERSEQVQLRHLIRFLELEYSTAGKEHERMKAQGRVSFDMLWTFLVPGVNVVFRSPYTEDDMCGKVKKAVYRLNYDCPRRMCLAVKLEVYKYDCKSFDSETDWSEVVMYGGEKPFGSLPIYPFGSTAESPESLEKRFLAQGDAYGHLATSVKHRYMQYKGAMFRQVVNQNGQTRVAKDYLDAGKVMVDLYSYCLLEGTNSLDSPQLPAEVSDGTISTVDISQDPNRMYSPGFVHGFSFRVKRWGTFSISGFSEIVFDEGRSWNQLVMNPVLKEVTEHLVSEHLKKSREEANNSSHHQGIDPIANKGEGCVIICYGPPGTGKTLTAESLAEKLRAPLWSLSVSELGLTPEILEDKLVSILEVANSWHTILLLDEADVYLEKRTVSSDLTRNAMTGLFLRYLEYYKGVLLLTTNRILTFDDAFRSRISVFLRYPKLTTDQRQIIWTNLLKRAQLEGDESGVQKLVHDMAGLELNGREIRNAIQNAQTLARHVKEPLTSKHVMNATGVMVSSLASLQDD</sequence>
<dbReference type="GO" id="GO:0016887">
    <property type="term" value="F:ATP hydrolysis activity"/>
    <property type="evidence" value="ECO:0007669"/>
    <property type="project" value="InterPro"/>
</dbReference>
<proteinExistence type="predicted"/>
<evidence type="ECO:0000256" key="1">
    <source>
        <dbReference type="SAM" id="MobiDB-lite"/>
    </source>
</evidence>
<keyword evidence="4" id="KW-1185">Reference proteome</keyword>
<dbReference type="PANTHER" id="PTHR46411">
    <property type="entry name" value="FAMILY ATPASE, PUTATIVE-RELATED"/>
    <property type="match status" value="1"/>
</dbReference>
<protein>
    <recommendedName>
        <fullName evidence="2">AAA+ ATPase domain-containing protein</fullName>
    </recommendedName>
</protein>
<dbReference type="Gramene" id="Mp4g17880.1">
    <property type="protein sequence ID" value="Mp4g17880.1.cds"/>
    <property type="gene ID" value="Mp4g17880"/>
</dbReference>
<feature type="region of interest" description="Disordered" evidence="1">
    <location>
        <begin position="1"/>
        <end position="44"/>
    </location>
</feature>
<dbReference type="Pfam" id="PF23232">
    <property type="entry name" value="AAA_lid_13"/>
    <property type="match status" value="1"/>
</dbReference>
<dbReference type="OrthoDB" id="1904231at2759"/>
<dbReference type="EMBL" id="KZ772713">
    <property type="protein sequence ID" value="PTQ40174.1"/>
    <property type="molecule type" value="Genomic_DNA"/>
</dbReference>
<dbReference type="InterPro" id="IPR003959">
    <property type="entry name" value="ATPase_AAA_core"/>
</dbReference>
<dbReference type="GO" id="GO:0005524">
    <property type="term" value="F:ATP binding"/>
    <property type="evidence" value="ECO:0007669"/>
    <property type="project" value="InterPro"/>
</dbReference>
<organism evidence="3 4">
    <name type="scientific">Marchantia polymorpha</name>
    <name type="common">Common liverwort</name>
    <name type="synonym">Marchantia aquatica</name>
    <dbReference type="NCBI Taxonomy" id="3197"/>
    <lineage>
        <taxon>Eukaryota</taxon>
        <taxon>Viridiplantae</taxon>
        <taxon>Streptophyta</taxon>
        <taxon>Embryophyta</taxon>
        <taxon>Marchantiophyta</taxon>
        <taxon>Marchantiopsida</taxon>
        <taxon>Marchantiidae</taxon>
        <taxon>Marchantiales</taxon>
        <taxon>Marchantiaceae</taxon>
        <taxon>Marchantia</taxon>
    </lineage>
</organism>
<dbReference type="InterPro" id="IPR054289">
    <property type="entry name" value="DUF7025"/>
</dbReference>
<dbReference type="Pfam" id="PF22942">
    <property type="entry name" value="DUF7025"/>
    <property type="match status" value="1"/>
</dbReference>
<evidence type="ECO:0000259" key="2">
    <source>
        <dbReference type="SMART" id="SM00382"/>
    </source>
</evidence>
<dbReference type="AlphaFoldDB" id="A0A2R6X232"/>
<dbReference type="Pfam" id="PF00004">
    <property type="entry name" value="AAA"/>
    <property type="match status" value="1"/>
</dbReference>
<dbReference type="PANTHER" id="PTHR46411:SF3">
    <property type="entry name" value="AAA+ ATPASE DOMAIN-CONTAINING PROTEIN"/>
    <property type="match status" value="1"/>
</dbReference>
<dbReference type="InterPro" id="IPR003593">
    <property type="entry name" value="AAA+_ATPase"/>
</dbReference>
<evidence type="ECO:0000313" key="4">
    <source>
        <dbReference type="Proteomes" id="UP000244005"/>
    </source>
</evidence>
<reference evidence="4" key="1">
    <citation type="journal article" date="2017" name="Cell">
        <title>Insights into land plant evolution garnered from the Marchantia polymorpha genome.</title>
        <authorList>
            <person name="Bowman J.L."/>
            <person name="Kohchi T."/>
            <person name="Yamato K.T."/>
            <person name="Jenkins J."/>
            <person name="Shu S."/>
            <person name="Ishizaki K."/>
            <person name="Yamaoka S."/>
            <person name="Nishihama R."/>
            <person name="Nakamura Y."/>
            <person name="Berger F."/>
            <person name="Adam C."/>
            <person name="Aki S.S."/>
            <person name="Althoff F."/>
            <person name="Araki T."/>
            <person name="Arteaga-Vazquez M.A."/>
            <person name="Balasubrmanian S."/>
            <person name="Barry K."/>
            <person name="Bauer D."/>
            <person name="Boehm C.R."/>
            <person name="Briginshaw L."/>
            <person name="Caballero-Perez J."/>
            <person name="Catarino B."/>
            <person name="Chen F."/>
            <person name="Chiyoda S."/>
            <person name="Chovatia M."/>
            <person name="Davies K.M."/>
            <person name="Delmans M."/>
            <person name="Demura T."/>
            <person name="Dierschke T."/>
            <person name="Dolan L."/>
            <person name="Dorantes-Acosta A.E."/>
            <person name="Eklund D.M."/>
            <person name="Florent S.N."/>
            <person name="Flores-Sandoval E."/>
            <person name="Fujiyama A."/>
            <person name="Fukuzawa H."/>
            <person name="Galik B."/>
            <person name="Grimanelli D."/>
            <person name="Grimwood J."/>
            <person name="Grossniklaus U."/>
            <person name="Hamada T."/>
            <person name="Haseloff J."/>
            <person name="Hetherington A.J."/>
            <person name="Higo A."/>
            <person name="Hirakawa Y."/>
            <person name="Hundley H.N."/>
            <person name="Ikeda Y."/>
            <person name="Inoue K."/>
            <person name="Inoue S.I."/>
            <person name="Ishida S."/>
            <person name="Jia Q."/>
            <person name="Kakita M."/>
            <person name="Kanazawa T."/>
            <person name="Kawai Y."/>
            <person name="Kawashima T."/>
            <person name="Kennedy M."/>
            <person name="Kinose K."/>
            <person name="Kinoshita T."/>
            <person name="Kohara Y."/>
            <person name="Koide E."/>
            <person name="Komatsu K."/>
            <person name="Kopischke S."/>
            <person name="Kubo M."/>
            <person name="Kyozuka J."/>
            <person name="Lagercrantz U."/>
            <person name="Lin S.S."/>
            <person name="Lindquist E."/>
            <person name="Lipzen A.M."/>
            <person name="Lu C.W."/>
            <person name="De Luna E."/>
            <person name="Martienssen R.A."/>
            <person name="Minamino N."/>
            <person name="Mizutani M."/>
            <person name="Mizutani M."/>
            <person name="Mochizuki N."/>
            <person name="Monte I."/>
            <person name="Mosher R."/>
            <person name="Nagasaki H."/>
            <person name="Nakagami H."/>
            <person name="Naramoto S."/>
            <person name="Nishitani K."/>
            <person name="Ohtani M."/>
            <person name="Okamoto T."/>
            <person name="Okumura M."/>
            <person name="Phillips J."/>
            <person name="Pollak B."/>
            <person name="Reinders A."/>
            <person name="Rovekamp M."/>
            <person name="Sano R."/>
            <person name="Sawa S."/>
            <person name="Schmid M.W."/>
            <person name="Shirakawa M."/>
            <person name="Solano R."/>
            <person name="Spunde A."/>
            <person name="Suetsugu N."/>
            <person name="Sugano S."/>
            <person name="Sugiyama A."/>
            <person name="Sun R."/>
            <person name="Suzuki Y."/>
            <person name="Takenaka M."/>
            <person name="Takezawa D."/>
            <person name="Tomogane H."/>
            <person name="Tsuzuki M."/>
            <person name="Ueda T."/>
            <person name="Umeda M."/>
            <person name="Ward J.M."/>
            <person name="Watanabe Y."/>
            <person name="Yazaki K."/>
            <person name="Yokoyama R."/>
            <person name="Yoshitake Y."/>
            <person name="Yotsui I."/>
            <person name="Zachgo S."/>
            <person name="Schmutz J."/>
        </authorList>
    </citation>
    <scope>NUCLEOTIDE SEQUENCE [LARGE SCALE GENOMIC DNA]</scope>
    <source>
        <strain evidence="4">Tak-1</strain>
    </source>
</reference>
<accession>A0A2R6X232</accession>
<dbReference type="Proteomes" id="UP000244005">
    <property type="component" value="Unassembled WGS sequence"/>
</dbReference>
<dbReference type="InterPro" id="IPR056599">
    <property type="entry name" value="AAA_lid_fung"/>
</dbReference>
<dbReference type="Gene3D" id="3.40.50.300">
    <property type="entry name" value="P-loop containing nucleotide triphosphate hydrolases"/>
    <property type="match status" value="1"/>
</dbReference>